<evidence type="ECO:0000313" key="3">
    <source>
        <dbReference type="Proteomes" id="UP000642553"/>
    </source>
</evidence>
<feature type="region of interest" description="Disordered" evidence="1">
    <location>
        <begin position="78"/>
        <end position="151"/>
    </location>
</feature>
<reference evidence="2" key="1">
    <citation type="submission" date="2018-05" db="EMBL/GenBank/DDBJ databases">
        <title>Complete genome sequnece of Akkermansia muciniphila EB-AMDK-40.</title>
        <authorList>
            <person name="Nam Y.-D."/>
            <person name="Chung W.-H."/>
            <person name="Park Y.S."/>
            <person name="Kang J."/>
        </authorList>
    </citation>
    <scope>NUCLEOTIDE SEQUENCE</scope>
    <source>
        <strain evidence="2">EB-AMDK-40</strain>
    </source>
</reference>
<name>A0AAE6T908_9BACT</name>
<dbReference type="EMBL" id="CP029701">
    <property type="protein sequence ID" value="QHV62242.1"/>
    <property type="molecule type" value="Genomic_DNA"/>
</dbReference>
<evidence type="ECO:0000256" key="1">
    <source>
        <dbReference type="SAM" id="MobiDB-lite"/>
    </source>
</evidence>
<feature type="compositionally biased region" description="Pro residues" evidence="1">
    <location>
        <begin position="109"/>
        <end position="121"/>
    </location>
</feature>
<proteinExistence type="predicted"/>
<evidence type="ECO:0000313" key="2">
    <source>
        <dbReference type="EMBL" id="QHV62242.1"/>
    </source>
</evidence>
<gene>
    <name evidence="2" type="ORF">DMI76_02155</name>
</gene>
<dbReference type="Proteomes" id="UP000642553">
    <property type="component" value="Chromosome"/>
</dbReference>
<feature type="compositionally biased region" description="Polar residues" evidence="1">
    <location>
        <begin position="81"/>
        <end position="108"/>
    </location>
</feature>
<protein>
    <submittedName>
        <fullName evidence="2">Uncharacterized protein</fullName>
    </submittedName>
</protein>
<dbReference type="AlphaFoldDB" id="A0AAE6T908"/>
<organism evidence="2 3">
    <name type="scientific">Akkermansia massiliensis</name>
    <dbReference type="NCBI Taxonomy" id="2927224"/>
    <lineage>
        <taxon>Bacteria</taxon>
        <taxon>Pseudomonadati</taxon>
        <taxon>Verrucomicrobiota</taxon>
        <taxon>Verrucomicrobiia</taxon>
        <taxon>Verrucomicrobiales</taxon>
        <taxon>Akkermansiaceae</taxon>
        <taxon>Akkermansia</taxon>
    </lineage>
</organism>
<sequence>MLAESYHPKRDHMNTSQTIGVLLAAGAILLPSCETERVNERPIGIYPTENVYPSGSGAMGAQGSSLLNEIQRENSLDPVAGQNSGFNPDPAQTNSGTIGNMVGGTNNITPPPPVAPKPVVPNPVSDSANSGIAAPRPVEPSTASSIPVAWPTADPTVVVSPYDRTKKIKILNRGTNKPYPSGTVLRDTNFPNEIKKFRVP</sequence>
<accession>A0AAE6T908</accession>